<evidence type="ECO:0008006" key="4">
    <source>
        <dbReference type="Google" id="ProtNLM"/>
    </source>
</evidence>
<dbReference type="EMBL" id="FTLX01000001">
    <property type="protein sequence ID" value="SIQ02884.1"/>
    <property type="molecule type" value="Genomic_DNA"/>
</dbReference>
<keyword evidence="1" id="KW-0472">Membrane</keyword>
<protein>
    <recommendedName>
        <fullName evidence="4">Stressosome-associated protein Prli42</fullName>
    </recommendedName>
</protein>
<evidence type="ECO:0000313" key="2">
    <source>
        <dbReference type="EMBL" id="SIQ02884.1"/>
    </source>
</evidence>
<name>A0A1N6PF14_9BACI</name>
<sequence length="31" mass="3689">MRNKTIQKIVVYVMLFTMLVSTLMFGLTMFM</sequence>
<keyword evidence="1" id="KW-0812">Transmembrane</keyword>
<dbReference type="NCBIfam" id="NF033880">
    <property type="entry name" value="Prli42"/>
    <property type="match status" value="1"/>
</dbReference>
<dbReference type="InterPro" id="IPR049722">
    <property type="entry name" value="Prli42-like"/>
</dbReference>
<accession>A0A1N6PF14</accession>
<evidence type="ECO:0000256" key="1">
    <source>
        <dbReference type="SAM" id="Phobius"/>
    </source>
</evidence>
<gene>
    <name evidence="2" type="ORF">SAMN05443094_101493</name>
</gene>
<feature type="transmembrane region" description="Helical" evidence="1">
    <location>
        <begin position="9"/>
        <end position="30"/>
    </location>
</feature>
<evidence type="ECO:0000313" key="3">
    <source>
        <dbReference type="Proteomes" id="UP000186385"/>
    </source>
</evidence>
<dbReference type="AlphaFoldDB" id="A0A1N6PF14"/>
<dbReference type="STRING" id="1017273.SAMN05443094_101493"/>
<dbReference type="RefSeq" id="WP_156149421.1">
    <property type="nucleotide sequence ID" value="NZ_FTLX01000001.1"/>
</dbReference>
<keyword evidence="1" id="KW-1133">Transmembrane helix</keyword>
<reference evidence="2 3" key="1">
    <citation type="submission" date="2017-01" db="EMBL/GenBank/DDBJ databases">
        <authorList>
            <person name="Mah S.A."/>
            <person name="Swanson W.J."/>
            <person name="Moy G.W."/>
            <person name="Vacquier V.D."/>
        </authorList>
    </citation>
    <scope>NUCLEOTIDE SEQUENCE [LARGE SCALE GENOMIC DNA]</scope>
    <source>
        <strain evidence="2 3">NIO-1016</strain>
    </source>
</reference>
<dbReference type="Proteomes" id="UP000186385">
    <property type="component" value="Unassembled WGS sequence"/>
</dbReference>
<proteinExistence type="predicted"/>
<organism evidence="2 3">
    <name type="scientific">Domibacillus enclensis</name>
    <dbReference type="NCBI Taxonomy" id="1017273"/>
    <lineage>
        <taxon>Bacteria</taxon>
        <taxon>Bacillati</taxon>
        <taxon>Bacillota</taxon>
        <taxon>Bacilli</taxon>
        <taxon>Bacillales</taxon>
        <taxon>Bacillaceae</taxon>
        <taxon>Domibacillus</taxon>
    </lineage>
</organism>